<dbReference type="InterPro" id="IPR002347">
    <property type="entry name" value="SDR_fam"/>
</dbReference>
<dbReference type="PANTHER" id="PTHR43431">
    <property type="entry name" value="OXIDOREDUCTASE, SHORT CHAIN DEHYDROGENASE/REDUCTASE FAMILY (AFU_ORTHOLOGUE AFUA_5G14000)"/>
    <property type="match status" value="1"/>
</dbReference>
<dbReference type="PRINTS" id="PR00081">
    <property type="entry name" value="GDHRDH"/>
</dbReference>
<dbReference type="RefSeq" id="WP_317081918.1">
    <property type="nucleotide sequence ID" value="NZ_CP136594.1"/>
</dbReference>
<reference evidence="1 2" key="1">
    <citation type="submission" date="2023-10" db="EMBL/GenBank/DDBJ databases">
        <title>Complete genome sequence of a Sphingomonadaceae bacterium.</title>
        <authorList>
            <person name="Yan C."/>
        </authorList>
    </citation>
    <scope>NUCLEOTIDE SEQUENCE [LARGE SCALE GENOMIC DNA]</scope>
    <source>
        <strain evidence="1 2">SCSIO 66989</strain>
    </source>
</reference>
<dbReference type="Proteomes" id="UP001302429">
    <property type="component" value="Chromosome"/>
</dbReference>
<dbReference type="AlphaFoldDB" id="A0AA97I0P8"/>
<proteinExistence type="predicted"/>
<keyword evidence="2" id="KW-1185">Reference proteome</keyword>
<dbReference type="InterPro" id="IPR036291">
    <property type="entry name" value="NAD(P)-bd_dom_sf"/>
</dbReference>
<sequence>MSGTVIILGGGSLNGVGGALAQRFADEGHHVLFTGRTLDTVQATADAIAAKGGSIEAMRVDVTSEADQDALFAHGAERGEIAAVLYNAGNNAIIPFEQLTAKQFENFWRVCCFGAFLTAQRAVPLLKEQGHGSMFFTGASGSLRGKPNFAHFASAKAGLRNLLQSLAREYGPQGIHVAHFIIDGVIDGDRVRDNYPDYLDQMGEDGALSPAAIADAFWTTHKQHRSAWSHEVELRPFKERW</sequence>
<dbReference type="PANTHER" id="PTHR43431:SF7">
    <property type="entry name" value="OXIDOREDUCTASE, SHORT CHAIN DEHYDROGENASE_REDUCTASE FAMILY (AFU_ORTHOLOGUE AFUA_5G14000)"/>
    <property type="match status" value="1"/>
</dbReference>
<name>A0AA97I0P8_9SPHN</name>
<dbReference type="EMBL" id="CP136594">
    <property type="protein sequence ID" value="WOE75212.1"/>
    <property type="molecule type" value="Genomic_DNA"/>
</dbReference>
<evidence type="ECO:0000313" key="2">
    <source>
        <dbReference type="Proteomes" id="UP001302429"/>
    </source>
</evidence>
<dbReference type="SUPFAM" id="SSF51735">
    <property type="entry name" value="NAD(P)-binding Rossmann-fold domains"/>
    <property type="match status" value="1"/>
</dbReference>
<organism evidence="1 2">
    <name type="scientific">Alterisphingorhabdus coralli</name>
    <dbReference type="NCBI Taxonomy" id="3071408"/>
    <lineage>
        <taxon>Bacteria</taxon>
        <taxon>Pseudomonadati</taxon>
        <taxon>Pseudomonadota</taxon>
        <taxon>Alphaproteobacteria</taxon>
        <taxon>Sphingomonadales</taxon>
        <taxon>Sphingomonadaceae</taxon>
        <taxon>Alterisphingorhabdus (ex Yan et al. 2024)</taxon>
    </lineage>
</organism>
<dbReference type="KEGG" id="acoa:RB602_00390"/>
<evidence type="ECO:0000313" key="1">
    <source>
        <dbReference type="EMBL" id="WOE75212.1"/>
    </source>
</evidence>
<accession>A0AA97I0P8</accession>
<dbReference type="Pfam" id="PF00106">
    <property type="entry name" value="adh_short"/>
    <property type="match status" value="1"/>
</dbReference>
<gene>
    <name evidence="1" type="ORF">RB602_00390</name>
</gene>
<protein>
    <submittedName>
        <fullName evidence="1">SDR family oxidoreductase</fullName>
    </submittedName>
</protein>
<dbReference type="Gene3D" id="3.40.50.720">
    <property type="entry name" value="NAD(P)-binding Rossmann-like Domain"/>
    <property type="match status" value="1"/>
</dbReference>